<dbReference type="Proteomes" id="UP000681720">
    <property type="component" value="Unassembled WGS sequence"/>
</dbReference>
<dbReference type="EMBL" id="CAJOBH010067437">
    <property type="protein sequence ID" value="CAF4455288.1"/>
    <property type="molecule type" value="Genomic_DNA"/>
</dbReference>
<evidence type="ECO:0000313" key="3">
    <source>
        <dbReference type="EMBL" id="CAF4749500.1"/>
    </source>
</evidence>
<gene>
    <name evidence="1" type="ORF">BYL167_LOCUS33948</name>
    <name evidence="2" type="ORF">BYL167_LOCUS45328</name>
    <name evidence="3" type="ORF">GIL414_LOCUS45086</name>
    <name evidence="5" type="ORF">GIL414_LOCUS51378</name>
    <name evidence="4" type="ORF">SMN809_LOCUS45804</name>
    <name evidence="6" type="ORF">SMN809_LOCUS51465</name>
</gene>
<evidence type="ECO:0000313" key="2">
    <source>
        <dbReference type="EMBL" id="CAF4732521.1"/>
    </source>
</evidence>
<sequence length="80" mass="9450">KNELLERYEKYLADKQARSFESRFTIKSEFRSLIIGNRWRRINDLKQKYDVNIQILNNQVPPPAVVPVPPPTTNGEQQHD</sequence>
<dbReference type="EMBL" id="CAJOBI010140857">
    <property type="protein sequence ID" value="CAF4767571.1"/>
    <property type="molecule type" value="Genomic_DNA"/>
</dbReference>
<dbReference type="EMBL" id="CAJOBJ010173512">
    <property type="protein sequence ID" value="CAF4891908.1"/>
    <property type="molecule type" value="Genomic_DNA"/>
</dbReference>
<dbReference type="GO" id="GO:0003723">
    <property type="term" value="F:RNA binding"/>
    <property type="evidence" value="ECO:0007669"/>
    <property type="project" value="InterPro"/>
</dbReference>
<dbReference type="EMBL" id="CAJOBI010172568">
    <property type="protein sequence ID" value="CAF4895212.1"/>
    <property type="molecule type" value="Genomic_DNA"/>
</dbReference>
<dbReference type="Gene3D" id="3.30.1370.10">
    <property type="entry name" value="K Homology domain, type 1"/>
    <property type="match status" value="1"/>
</dbReference>
<dbReference type="SUPFAM" id="SSF54791">
    <property type="entry name" value="Eukaryotic type KH-domain (KH-domain type I)"/>
    <property type="match status" value="1"/>
</dbReference>
<dbReference type="AlphaFoldDB" id="A0A8S3AXX2"/>
<comment type="caution">
    <text evidence="3">The sequence shown here is derived from an EMBL/GenBank/DDBJ whole genome shotgun (WGS) entry which is preliminary data.</text>
</comment>
<evidence type="ECO:0000313" key="4">
    <source>
        <dbReference type="EMBL" id="CAF4767571.1"/>
    </source>
</evidence>
<protein>
    <submittedName>
        <fullName evidence="3">Uncharacterized protein</fullName>
    </submittedName>
</protein>
<accession>A0A8S3AXX2</accession>
<evidence type="ECO:0000313" key="6">
    <source>
        <dbReference type="EMBL" id="CAF4895212.1"/>
    </source>
</evidence>
<dbReference type="EMBL" id="CAJOBH010125428">
    <property type="protein sequence ID" value="CAF4732521.1"/>
    <property type="molecule type" value="Genomic_DNA"/>
</dbReference>
<reference evidence="3" key="1">
    <citation type="submission" date="2021-02" db="EMBL/GenBank/DDBJ databases">
        <authorList>
            <person name="Nowell W R."/>
        </authorList>
    </citation>
    <scope>NUCLEOTIDE SEQUENCE</scope>
</reference>
<dbReference type="InterPro" id="IPR036612">
    <property type="entry name" value="KH_dom_type_1_sf"/>
</dbReference>
<evidence type="ECO:0000313" key="5">
    <source>
        <dbReference type="EMBL" id="CAF4891908.1"/>
    </source>
</evidence>
<evidence type="ECO:0000313" key="7">
    <source>
        <dbReference type="Proteomes" id="UP000681720"/>
    </source>
</evidence>
<dbReference type="Proteomes" id="UP000676336">
    <property type="component" value="Unassembled WGS sequence"/>
</dbReference>
<name>A0A8S3AXX2_9BILA</name>
<evidence type="ECO:0000313" key="1">
    <source>
        <dbReference type="EMBL" id="CAF4455288.1"/>
    </source>
</evidence>
<feature type="non-terminal residue" evidence="3">
    <location>
        <position position="1"/>
    </location>
</feature>
<dbReference type="Proteomes" id="UP000681967">
    <property type="component" value="Unassembled WGS sequence"/>
</dbReference>
<organism evidence="3 7">
    <name type="scientific">Rotaria magnacalcarata</name>
    <dbReference type="NCBI Taxonomy" id="392030"/>
    <lineage>
        <taxon>Eukaryota</taxon>
        <taxon>Metazoa</taxon>
        <taxon>Spiralia</taxon>
        <taxon>Gnathifera</taxon>
        <taxon>Rotifera</taxon>
        <taxon>Eurotatoria</taxon>
        <taxon>Bdelloidea</taxon>
        <taxon>Philodinida</taxon>
        <taxon>Philodinidae</taxon>
        <taxon>Rotaria</taxon>
    </lineage>
</organism>
<proteinExistence type="predicted"/>
<dbReference type="EMBL" id="CAJOBJ010137742">
    <property type="protein sequence ID" value="CAF4749500.1"/>
    <property type="molecule type" value="Genomic_DNA"/>
</dbReference>
<feature type="non-terminal residue" evidence="3">
    <location>
        <position position="80"/>
    </location>
</feature>